<organism evidence="1 2">
    <name type="scientific">Pristionchus fissidentatus</name>
    <dbReference type="NCBI Taxonomy" id="1538716"/>
    <lineage>
        <taxon>Eukaryota</taxon>
        <taxon>Metazoa</taxon>
        <taxon>Ecdysozoa</taxon>
        <taxon>Nematoda</taxon>
        <taxon>Chromadorea</taxon>
        <taxon>Rhabditida</taxon>
        <taxon>Rhabditina</taxon>
        <taxon>Diplogasteromorpha</taxon>
        <taxon>Diplogasteroidea</taxon>
        <taxon>Neodiplogasteridae</taxon>
        <taxon>Pristionchus</taxon>
    </lineage>
</organism>
<reference evidence="1" key="1">
    <citation type="submission" date="2023-10" db="EMBL/GenBank/DDBJ databases">
        <title>Genome assembly of Pristionchus species.</title>
        <authorList>
            <person name="Yoshida K."/>
            <person name="Sommer R.J."/>
        </authorList>
    </citation>
    <scope>NUCLEOTIDE SEQUENCE</scope>
    <source>
        <strain evidence="1">RS5133</strain>
    </source>
</reference>
<accession>A0AAV5UVF0</accession>
<protein>
    <submittedName>
        <fullName evidence="1">Uncharacterized protein</fullName>
    </submittedName>
</protein>
<name>A0AAV5UVF0_9BILA</name>
<dbReference type="EMBL" id="BTSY01000001">
    <property type="protein sequence ID" value="GMT10227.1"/>
    <property type="molecule type" value="Genomic_DNA"/>
</dbReference>
<feature type="non-terminal residue" evidence="1">
    <location>
        <position position="121"/>
    </location>
</feature>
<dbReference type="AlphaFoldDB" id="A0AAV5UVF0"/>
<proteinExistence type="predicted"/>
<keyword evidence="2" id="KW-1185">Reference proteome</keyword>
<comment type="caution">
    <text evidence="1">The sequence shown here is derived from an EMBL/GenBank/DDBJ whole genome shotgun (WGS) entry which is preliminary data.</text>
</comment>
<gene>
    <name evidence="1" type="ORF">PFISCL1PPCAC_1524</name>
</gene>
<dbReference type="Proteomes" id="UP001432322">
    <property type="component" value="Unassembled WGS sequence"/>
</dbReference>
<evidence type="ECO:0000313" key="2">
    <source>
        <dbReference type="Proteomes" id="UP001432322"/>
    </source>
</evidence>
<feature type="non-terminal residue" evidence="1">
    <location>
        <position position="1"/>
    </location>
</feature>
<evidence type="ECO:0000313" key="1">
    <source>
        <dbReference type="EMBL" id="GMT10227.1"/>
    </source>
</evidence>
<sequence>CNASLADSVHDLHADLVLSPGFRGAFRAPALTPSMLNKYYEELETTRAVQSRLQQRASTSNDARIGGGAMHSPVSAGAFSSPRMAAGAEVRRAYSGASLAFPTYGGITGTSTISSPMTSPC</sequence>